<dbReference type="GO" id="GO:0016787">
    <property type="term" value="F:hydrolase activity"/>
    <property type="evidence" value="ECO:0007669"/>
    <property type="project" value="UniProtKB-KW"/>
</dbReference>
<feature type="domain" description="Amidohydrolase-related" evidence="2">
    <location>
        <begin position="24"/>
        <end position="261"/>
    </location>
</feature>
<dbReference type="Gene3D" id="3.20.20.140">
    <property type="entry name" value="Metal-dependent hydrolases"/>
    <property type="match status" value="1"/>
</dbReference>
<dbReference type="Pfam" id="PF04909">
    <property type="entry name" value="Amidohydro_2"/>
    <property type="match status" value="1"/>
</dbReference>
<evidence type="ECO:0000313" key="3">
    <source>
        <dbReference type="EMBL" id="RIQ18993.1"/>
    </source>
</evidence>
<accession>A0A418KM09</accession>
<dbReference type="SUPFAM" id="SSF51556">
    <property type="entry name" value="Metallo-dependent hydrolases"/>
    <property type="match status" value="1"/>
</dbReference>
<organism evidence="3 4">
    <name type="scientific">Jiangella rhizosphaerae</name>
    <dbReference type="NCBI Taxonomy" id="2293569"/>
    <lineage>
        <taxon>Bacteria</taxon>
        <taxon>Bacillati</taxon>
        <taxon>Actinomycetota</taxon>
        <taxon>Actinomycetes</taxon>
        <taxon>Jiangellales</taxon>
        <taxon>Jiangellaceae</taxon>
        <taxon>Jiangella</taxon>
    </lineage>
</organism>
<evidence type="ECO:0000259" key="2">
    <source>
        <dbReference type="Pfam" id="PF04909"/>
    </source>
</evidence>
<reference evidence="3 4" key="1">
    <citation type="submission" date="2018-09" db="EMBL/GenBank/DDBJ databases">
        <title>Isolation, diversity and antifungal activity of actinobacteria from wheat.</title>
        <authorList>
            <person name="Han C."/>
        </authorList>
    </citation>
    <scope>NUCLEOTIDE SEQUENCE [LARGE SCALE GENOMIC DNA]</scope>
    <source>
        <strain evidence="3 4">NEAU-YY265</strain>
    </source>
</reference>
<dbReference type="InterPro" id="IPR006680">
    <property type="entry name" value="Amidohydro-rel"/>
</dbReference>
<dbReference type="InterPro" id="IPR032466">
    <property type="entry name" value="Metal_Hydrolase"/>
</dbReference>
<evidence type="ECO:0000256" key="1">
    <source>
        <dbReference type="ARBA" id="ARBA00023239"/>
    </source>
</evidence>
<protein>
    <submittedName>
        <fullName evidence="3">Amidohydrolase</fullName>
    </submittedName>
</protein>
<dbReference type="OrthoDB" id="8673173at2"/>
<keyword evidence="1" id="KW-0456">Lyase</keyword>
<evidence type="ECO:0000313" key="4">
    <source>
        <dbReference type="Proteomes" id="UP000284057"/>
    </source>
</evidence>
<keyword evidence="4" id="KW-1185">Reference proteome</keyword>
<name>A0A418KM09_9ACTN</name>
<dbReference type="PANTHER" id="PTHR21240:SF28">
    <property type="entry name" value="ISO-OROTATE DECARBOXYLASE (EUROFUNG)"/>
    <property type="match status" value="1"/>
</dbReference>
<dbReference type="CDD" id="cd01292">
    <property type="entry name" value="metallo-dependent_hydrolases"/>
    <property type="match status" value="1"/>
</dbReference>
<dbReference type="InterPro" id="IPR032465">
    <property type="entry name" value="ACMSD"/>
</dbReference>
<dbReference type="PANTHER" id="PTHR21240">
    <property type="entry name" value="2-AMINO-3-CARBOXYLMUCONATE-6-SEMIALDEHYDE DECARBOXYLASE"/>
    <property type="match status" value="1"/>
</dbReference>
<dbReference type="GO" id="GO:0016831">
    <property type="term" value="F:carboxy-lyase activity"/>
    <property type="evidence" value="ECO:0007669"/>
    <property type="project" value="InterPro"/>
</dbReference>
<proteinExistence type="predicted"/>
<dbReference type="EMBL" id="QUAL01000184">
    <property type="protein sequence ID" value="RIQ18993.1"/>
    <property type="molecule type" value="Genomic_DNA"/>
</dbReference>
<gene>
    <name evidence="3" type="ORF">DY240_20205</name>
</gene>
<dbReference type="GO" id="GO:0019748">
    <property type="term" value="P:secondary metabolic process"/>
    <property type="evidence" value="ECO:0007669"/>
    <property type="project" value="TreeGrafter"/>
</dbReference>
<keyword evidence="3" id="KW-0378">Hydrolase</keyword>
<dbReference type="Proteomes" id="UP000284057">
    <property type="component" value="Unassembled WGS sequence"/>
</dbReference>
<sequence>MNRRAEELTRALRERRPQTAVRIVDAHAHAGPYSLFYIPRSSPEGMVAVMDRCGVRTALVSSNLAIQLDAASGNDATAAMIRRHPGRLLGYAVVNPWRDPVAELERWHGDHRFAGIKIHPDLHHYALDAPRYDPVWDYAEETGQPVLTHTWLGSEYDDLGHVARVAERRPGVRIIAGHAGVLREGIDRVIALAQDHPNVFLEICGSRGHGALLARMVDEVGAGRVIYGSDFPFIDMRTSLGRVIFAGLADADLTQVLGGTIAGLVPALAEQPGAAASA</sequence>
<dbReference type="AlphaFoldDB" id="A0A418KM09"/>
<comment type="caution">
    <text evidence="3">The sequence shown here is derived from an EMBL/GenBank/DDBJ whole genome shotgun (WGS) entry which is preliminary data.</text>
</comment>
<dbReference type="GO" id="GO:0005737">
    <property type="term" value="C:cytoplasm"/>
    <property type="evidence" value="ECO:0007669"/>
    <property type="project" value="TreeGrafter"/>
</dbReference>
<dbReference type="RefSeq" id="WP_119661651.1">
    <property type="nucleotide sequence ID" value="NZ_QUAL01000184.1"/>
</dbReference>